<evidence type="ECO:0000256" key="3">
    <source>
        <dbReference type="ARBA" id="ARBA00022475"/>
    </source>
</evidence>
<evidence type="ECO:0000313" key="9">
    <source>
        <dbReference type="Proteomes" id="UP000825679"/>
    </source>
</evidence>
<evidence type="ECO:0000256" key="7">
    <source>
        <dbReference type="SAM" id="Phobius"/>
    </source>
</evidence>
<dbReference type="PANTHER" id="PTHR30086">
    <property type="entry name" value="ARGININE EXPORTER PROTEIN ARGO"/>
    <property type="match status" value="1"/>
</dbReference>
<dbReference type="Proteomes" id="UP000825679">
    <property type="component" value="Chromosome"/>
</dbReference>
<protein>
    <submittedName>
        <fullName evidence="8">LysE family translocator</fullName>
    </submittedName>
</protein>
<reference evidence="8 9" key="1">
    <citation type="submission" date="2021-08" db="EMBL/GenBank/DDBJ databases">
        <title>complete genome sequencing of Deefgea sp. D25.</title>
        <authorList>
            <person name="Bae J.-W."/>
            <person name="Gim D.-H."/>
        </authorList>
    </citation>
    <scope>NUCLEOTIDE SEQUENCE [LARGE SCALE GENOMIC DNA]</scope>
    <source>
        <strain evidence="8 9">D25</strain>
    </source>
</reference>
<dbReference type="Pfam" id="PF01810">
    <property type="entry name" value="LysE"/>
    <property type="match status" value="1"/>
</dbReference>
<evidence type="ECO:0000256" key="5">
    <source>
        <dbReference type="ARBA" id="ARBA00022989"/>
    </source>
</evidence>
<keyword evidence="5 7" id="KW-1133">Transmembrane helix</keyword>
<gene>
    <name evidence="8" type="ORF">K4H28_00215</name>
</gene>
<keyword evidence="4 7" id="KW-0812">Transmembrane</keyword>
<organism evidence="8 9">
    <name type="scientific">Deefgea tanakiae</name>
    <dbReference type="NCBI Taxonomy" id="2865840"/>
    <lineage>
        <taxon>Bacteria</taxon>
        <taxon>Pseudomonadati</taxon>
        <taxon>Pseudomonadota</taxon>
        <taxon>Betaproteobacteria</taxon>
        <taxon>Neisseriales</taxon>
        <taxon>Chitinibacteraceae</taxon>
        <taxon>Deefgea</taxon>
    </lineage>
</organism>
<comment type="similarity">
    <text evidence="2">Belongs to the Rht family.</text>
</comment>
<keyword evidence="3" id="KW-1003">Cell membrane</keyword>
<evidence type="ECO:0000256" key="1">
    <source>
        <dbReference type="ARBA" id="ARBA00004651"/>
    </source>
</evidence>
<feature type="transmembrane region" description="Helical" evidence="7">
    <location>
        <begin position="148"/>
        <end position="171"/>
    </location>
</feature>
<feature type="transmembrane region" description="Helical" evidence="7">
    <location>
        <begin position="6"/>
        <end position="26"/>
    </location>
</feature>
<feature type="transmembrane region" description="Helical" evidence="7">
    <location>
        <begin position="183"/>
        <end position="202"/>
    </location>
</feature>
<evidence type="ECO:0000256" key="2">
    <source>
        <dbReference type="ARBA" id="ARBA00007928"/>
    </source>
</evidence>
<dbReference type="EMBL" id="CP081150">
    <property type="protein sequence ID" value="QZA77903.1"/>
    <property type="molecule type" value="Genomic_DNA"/>
</dbReference>
<name>A0ABX8Z9V8_9NEIS</name>
<evidence type="ECO:0000256" key="4">
    <source>
        <dbReference type="ARBA" id="ARBA00022692"/>
    </source>
</evidence>
<evidence type="ECO:0000256" key="6">
    <source>
        <dbReference type="ARBA" id="ARBA00023136"/>
    </source>
</evidence>
<dbReference type="InterPro" id="IPR001123">
    <property type="entry name" value="LeuE-type"/>
</dbReference>
<accession>A0ABX8Z9V8</accession>
<dbReference type="PIRSF" id="PIRSF006324">
    <property type="entry name" value="LeuE"/>
    <property type="match status" value="1"/>
</dbReference>
<dbReference type="PANTHER" id="PTHR30086:SF14">
    <property type="entry name" value="HOMOSERINE_HOMOSERINE LACTONE EFFLUX PROTEIN"/>
    <property type="match status" value="1"/>
</dbReference>
<feature type="transmembrane region" description="Helical" evidence="7">
    <location>
        <begin position="73"/>
        <end position="94"/>
    </location>
</feature>
<keyword evidence="9" id="KW-1185">Reference proteome</keyword>
<dbReference type="RefSeq" id="WP_221006281.1">
    <property type="nucleotide sequence ID" value="NZ_CP081150.1"/>
</dbReference>
<keyword evidence="6 7" id="KW-0472">Membrane</keyword>
<sequence>MSLEIWLAFIVATSFISATPGPNMLLMLSHGARYGWRATTATMSGAILGLALLLGLSALGVSSVLAASPLLFMALKIAGALYLIYLGYQCWYAGSKLSLPSGNANTTASRFKTGLAVALSNPKAILFAAAFLPQFLTPNAPQAPQWLILLSSFFIIEITWQLAYALGGMSLARWLESGRRIQIFNRCCALAFFAVGAALALAKIH</sequence>
<evidence type="ECO:0000313" key="8">
    <source>
        <dbReference type="EMBL" id="QZA77903.1"/>
    </source>
</evidence>
<proteinExistence type="inferred from homology"/>
<feature type="transmembrane region" description="Helical" evidence="7">
    <location>
        <begin position="115"/>
        <end position="136"/>
    </location>
</feature>
<comment type="subcellular location">
    <subcellularLocation>
        <location evidence="1">Cell membrane</location>
        <topology evidence="1">Multi-pass membrane protein</topology>
    </subcellularLocation>
</comment>